<dbReference type="eggNOG" id="COG0619">
    <property type="taxonomic scope" value="Bacteria"/>
</dbReference>
<evidence type="ECO:0000256" key="1">
    <source>
        <dbReference type="ARBA" id="ARBA00004141"/>
    </source>
</evidence>
<dbReference type="HOGENOM" id="CLU_056469_2_0_9"/>
<comment type="subcellular location">
    <subcellularLocation>
        <location evidence="1">Membrane</location>
        <topology evidence="1">Multi-pass membrane protein</topology>
    </subcellularLocation>
</comment>
<dbReference type="KEGG" id="dor:Desor_4111"/>
<dbReference type="PATRIC" id="fig|768706.3.peg.4166"/>
<dbReference type="OrthoDB" id="8635523at2"/>
<feature type="transmembrane region" description="Helical" evidence="5">
    <location>
        <begin position="51"/>
        <end position="74"/>
    </location>
</feature>
<protein>
    <submittedName>
        <fullName evidence="6">ABC-type cobalt transport system, permease component CbiQ</fullName>
    </submittedName>
</protein>
<dbReference type="CDD" id="cd16914">
    <property type="entry name" value="EcfT"/>
    <property type="match status" value="1"/>
</dbReference>
<keyword evidence="4 5" id="KW-0472">Membrane</keyword>
<dbReference type="EMBL" id="CP003108">
    <property type="protein sequence ID" value="AET69548.1"/>
    <property type="molecule type" value="Genomic_DNA"/>
</dbReference>
<reference evidence="6 7" key="2">
    <citation type="journal article" date="2012" name="J. Bacteriol.">
        <title>Complete genome sequences of Desulfosporosinus orientis DSM765T, Desulfosporosinus youngiae DSM17734T, Desulfosporosinus meridiei DSM13257T, and Desulfosporosinus acidiphilus DSM22704T.</title>
        <authorList>
            <person name="Pester M."/>
            <person name="Brambilla E."/>
            <person name="Alazard D."/>
            <person name="Rattei T."/>
            <person name="Weinmaier T."/>
            <person name="Han J."/>
            <person name="Lucas S."/>
            <person name="Lapidus A."/>
            <person name="Cheng J.F."/>
            <person name="Goodwin L."/>
            <person name="Pitluck S."/>
            <person name="Peters L."/>
            <person name="Ovchinnikova G."/>
            <person name="Teshima H."/>
            <person name="Detter J.C."/>
            <person name="Han C.S."/>
            <person name="Tapia R."/>
            <person name="Land M.L."/>
            <person name="Hauser L."/>
            <person name="Kyrpides N.C."/>
            <person name="Ivanova N.N."/>
            <person name="Pagani I."/>
            <person name="Huntmann M."/>
            <person name="Wei C.L."/>
            <person name="Davenport K.W."/>
            <person name="Daligault H."/>
            <person name="Chain P.S."/>
            <person name="Chen A."/>
            <person name="Mavromatis K."/>
            <person name="Markowitz V."/>
            <person name="Szeto E."/>
            <person name="Mikhailova N."/>
            <person name="Pati A."/>
            <person name="Wagner M."/>
            <person name="Woyke T."/>
            <person name="Ollivier B."/>
            <person name="Klenk H.P."/>
            <person name="Spring S."/>
            <person name="Loy A."/>
        </authorList>
    </citation>
    <scope>NUCLEOTIDE SEQUENCE [LARGE SCALE GENOMIC DNA]</scope>
    <source>
        <strain evidence="7">ATCC 19365 / DSM 765 / NCIMB 8382 / VKM B-1628</strain>
    </source>
</reference>
<feature type="transmembrane region" description="Helical" evidence="5">
    <location>
        <begin position="86"/>
        <end position="111"/>
    </location>
</feature>
<accession>G7WH40</accession>
<proteinExistence type="predicted"/>
<evidence type="ECO:0000256" key="4">
    <source>
        <dbReference type="ARBA" id="ARBA00023136"/>
    </source>
</evidence>
<sequence length="245" mass="28025">MRLSKLDPRTKLIWYILVIYFSLVSQTAVQLGIVLFVCIIVTFVLKGSLKQYKVMIMIMLLLGFQILIVQLIFCREGVLIYQWGVLKIYSAALPLAITGILKATIVFFASMQFFTSASPQEFTLMLIKFRIPYRFAMLVGLGVRFLPLLKAEYTSIIDSQRTRGLKMDSAWDNIKAIFPTFMPFLYRSVRRAAETALAMELRGYGRSKTRTFSSDLAIMPYDIALISVMIMVMVISIFSKIYPLI</sequence>
<name>G7WH40_DESOD</name>
<evidence type="ECO:0000313" key="6">
    <source>
        <dbReference type="EMBL" id="AET69548.1"/>
    </source>
</evidence>
<feature type="transmembrane region" description="Helical" evidence="5">
    <location>
        <begin position="131"/>
        <end position="149"/>
    </location>
</feature>
<evidence type="ECO:0000256" key="5">
    <source>
        <dbReference type="SAM" id="Phobius"/>
    </source>
</evidence>
<evidence type="ECO:0000256" key="3">
    <source>
        <dbReference type="ARBA" id="ARBA00022989"/>
    </source>
</evidence>
<dbReference type="Pfam" id="PF02361">
    <property type="entry name" value="CbiQ"/>
    <property type="match status" value="1"/>
</dbReference>
<feature type="transmembrane region" description="Helical" evidence="5">
    <location>
        <begin position="12"/>
        <end position="45"/>
    </location>
</feature>
<keyword evidence="3 5" id="KW-1133">Transmembrane helix</keyword>
<dbReference type="AlphaFoldDB" id="G7WH40"/>
<feature type="transmembrane region" description="Helical" evidence="5">
    <location>
        <begin position="216"/>
        <end position="238"/>
    </location>
</feature>
<dbReference type="PANTHER" id="PTHR33514:SF13">
    <property type="entry name" value="PROTEIN ABCI12, CHLOROPLASTIC"/>
    <property type="match status" value="1"/>
</dbReference>
<dbReference type="STRING" id="768706.Desor_4111"/>
<evidence type="ECO:0000313" key="7">
    <source>
        <dbReference type="Proteomes" id="UP000006346"/>
    </source>
</evidence>
<evidence type="ECO:0000256" key="2">
    <source>
        <dbReference type="ARBA" id="ARBA00022692"/>
    </source>
</evidence>
<organism evidence="6 7">
    <name type="scientific">Desulfosporosinus orientis (strain ATCC 19365 / DSM 765 / NCIMB 8382 / VKM B-1628 / Singapore I)</name>
    <name type="common">Desulfotomaculum orientis</name>
    <dbReference type="NCBI Taxonomy" id="768706"/>
    <lineage>
        <taxon>Bacteria</taxon>
        <taxon>Bacillati</taxon>
        <taxon>Bacillota</taxon>
        <taxon>Clostridia</taxon>
        <taxon>Eubacteriales</taxon>
        <taxon>Desulfitobacteriaceae</taxon>
        <taxon>Desulfosporosinus</taxon>
    </lineage>
</organism>
<dbReference type="InterPro" id="IPR003339">
    <property type="entry name" value="ABC/ECF_trnsptr_transmembrane"/>
</dbReference>
<gene>
    <name evidence="6" type="ordered locus">Desor_4111</name>
</gene>
<dbReference type="Proteomes" id="UP000006346">
    <property type="component" value="Chromosome"/>
</dbReference>
<dbReference type="GO" id="GO:0005886">
    <property type="term" value="C:plasma membrane"/>
    <property type="evidence" value="ECO:0007669"/>
    <property type="project" value="UniProtKB-ARBA"/>
</dbReference>
<dbReference type="PANTHER" id="PTHR33514">
    <property type="entry name" value="PROTEIN ABCI12, CHLOROPLASTIC"/>
    <property type="match status" value="1"/>
</dbReference>
<keyword evidence="7" id="KW-1185">Reference proteome</keyword>
<reference evidence="7" key="1">
    <citation type="submission" date="2011-11" db="EMBL/GenBank/DDBJ databases">
        <title>Complete sequence of Desulfosporosinus orientis DSM 765.</title>
        <authorList>
            <person name="Lucas S."/>
            <person name="Han J."/>
            <person name="Lapidus A."/>
            <person name="Cheng J.-F."/>
            <person name="Goodwin L."/>
            <person name="Pitluck S."/>
            <person name="Peters L."/>
            <person name="Ovchinnikova G."/>
            <person name="Teshima H."/>
            <person name="Detter J.C."/>
            <person name="Han C."/>
            <person name="Tapia R."/>
            <person name="Land M."/>
            <person name="Hauser L."/>
            <person name="Kyrpides N."/>
            <person name="Ivanova N."/>
            <person name="Pagani I."/>
            <person name="Pester M."/>
            <person name="Spring S."/>
            <person name="Ollivier B."/>
            <person name="Rattei T."/>
            <person name="Klenk H.-P."/>
            <person name="Wagner M."/>
            <person name="Loy A."/>
            <person name="Woyke T."/>
        </authorList>
    </citation>
    <scope>NUCLEOTIDE SEQUENCE [LARGE SCALE GENOMIC DNA]</scope>
    <source>
        <strain evidence="7">ATCC 19365 / DSM 765 / NCIMB 8382 / VKM B-1628</strain>
    </source>
</reference>
<keyword evidence="2 5" id="KW-0812">Transmembrane</keyword>